<accession>A0A382WXT2</accession>
<protein>
    <submittedName>
        <fullName evidence="1">Uncharacterized protein</fullName>
    </submittedName>
</protein>
<reference evidence="1" key="1">
    <citation type="submission" date="2018-05" db="EMBL/GenBank/DDBJ databases">
        <authorList>
            <person name="Lanie J.A."/>
            <person name="Ng W.-L."/>
            <person name="Kazmierczak K.M."/>
            <person name="Andrzejewski T.M."/>
            <person name="Davidsen T.M."/>
            <person name="Wayne K.J."/>
            <person name="Tettelin H."/>
            <person name="Glass J.I."/>
            <person name="Rusch D."/>
            <person name="Podicherti R."/>
            <person name="Tsui H.-C.T."/>
            <person name="Winkler M.E."/>
        </authorList>
    </citation>
    <scope>NUCLEOTIDE SEQUENCE</scope>
</reference>
<sequence length="47" mass="5461">QSKKTGPPEDIKGTRIYYDRGTVYEIKFSFHVFLHMTLTYGDPPVRA</sequence>
<name>A0A382WXT2_9ZZZZ</name>
<dbReference type="EMBL" id="UINC01163415">
    <property type="protein sequence ID" value="SVD63717.1"/>
    <property type="molecule type" value="Genomic_DNA"/>
</dbReference>
<evidence type="ECO:0000313" key="1">
    <source>
        <dbReference type="EMBL" id="SVD63717.1"/>
    </source>
</evidence>
<dbReference type="AlphaFoldDB" id="A0A382WXT2"/>
<feature type="non-terminal residue" evidence="1">
    <location>
        <position position="1"/>
    </location>
</feature>
<gene>
    <name evidence="1" type="ORF">METZ01_LOCUS416571</name>
</gene>
<proteinExistence type="predicted"/>
<organism evidence="1">
    <name type="scientific">marine metagenome</name>
    <dbReference type="NCBI Taxonomy" id="408172"/>
    <lineage>
        <taxon>unclassified sequences</taxon>
        <taxon>metagenomes</taxon>
        <taxon>ecological metagenomes</taxon>
    </lineage>
</organism>